<evidence type="ECO:0000313" key="1">
    <source>
        <dbReference type="EMBL" id="THH27215.1"/>
    </source>
</evidence>
<sequence>MSLHSQRHIPVSNYSSLSGAAPPIFQAPRAVLPANRVLLPQPTWTPNGFSKVDCAARSSQHITFDMVGAPAGFGTSVMDIAARGNMSNWIQRADDLLGLNTDKVSLRIVWPGYEHIDFNRSIPVNPQMNRGQLALQIAKLIMAYMSKMSSESPNPAGAKWRIGAGNVGLEHIYLASVFSVHANTFQAVLHLQFRHVQLTIKCLQIEMIKPEVVLFVLQDRIWKADGTLRRKSTVGEVRLHVSHDALGSSC</sequence>
<protein>
    <submittedName>
        <fullName evidence="1">Uncharacterized protein</fullName>
    </submittedName>
</protein>
<evidence type="ECO:0000313" key="2">
    <source>
        <dbReference type="Proteomes" id="UP000308730"/>
    </source>
</evidence>
<proteinExistence type="predicted"/>
<name>A0A4S4MNH8_9APHY</name>
<comment type="caution">
    <text evidence="1">The sequence shown here is derived from an EMBL/GenBank/DDBJ whole genome shotgun (WGS) entry which is preliminary data.</text>
</comment>
<accession>A0A4S4MNH8</accession>
<dbReference type="AlphaFoldDB" id="A0A4S4MNH8"/>
<dbReference type="EMBL" id="SGPM01000270">
    <property type="protein sequence ID" value="THH27215.1"/>
    <property type="molecule type" value="Genomic_DNA"/>
</dbReference>
<dbReference type="OrthoDB" id="3269405at2759"/>
<organism evidence="1 2">
    <name type="scientific">Antrodiella citrinella</name>
    <dbReference type="NCBI Taxonomy" id="2447956"/>
    <lineage>
        <taxon>Eukaryota</taxon>
        <taxon>Fungi</taxon>
        <taxon>Dikarya</taxon>
        <taxon>Basidiomycota</taxon>
        <taxon>Agaricomycotina</taxon>
        <taxon>Agaricomycetes</taxon>
        <taxon>Polyporales</taxon>
        <taxon>Steccherinaceae</taxon>
        <taxon>Antrodiella</taxon>
    </lineage>
</organism>
<dbReference type="Proteomes" id="UP000308730">
    <property type="component" value="Unassembled WGS sequence"/>
</dbReference>
<keyword evidence="2" id="KW-1185">Reference proteome</keyword>
<gene>
    <name evidence="1" type="ORF">EUX98_g6977</name>
</gene>
<reference evidence="1 2" key="1">
    <citation type="submission" date="2019-02" db="EMBL/GenBank/DDBJ databases">
        <title>Genome sequencing of the rare red list fungi Antrodiella citrinella (Flaviporus citrinellus).</title>
        <authorList>
            <person name="Buettner E."/>
            <person name="Kellner H."/>
        </authorList>
    </citation>
    <scope>NUCLEOTIDE SEQUENCE [LARGE SCALE GENOMIC DNA]</scope>
    <source>
        <strain evidence="1 2">DSM 108506</strain>
    </source>
</reference>